<evidence type="ECO:0000256" key="1">
    <source>
        <dbReference type="SAM" id="MobiDB-lite"/>
    </source>
</evidence>
<dbReference type="EMBL" id="CAJHNH020008502">
    <property type="protein sequence ID" value="CAG5136196.1"/>
    <property type="molecule type" value="Genomic_DNA"/>
</dbReference>
<dbReference type="AlphaFoldDB" id="A0A8S4AB43"/>
<evidence type="ECO:0000313" key="3">
    <source>
        <dbReference type="Proteomes" id="UP000678393"/>
    </source>
</evidence>
<dbReference type="OrthoDB" id="429991at2759"/>
<protein>
    <submittedName>
        <fullName evidence="2">Uncharacterized protein</fullName>
    </submittedName>
</protein>
<organism evidence="2 3">
    <name type="scientific">Candidula unifasciata</name>
    <dbReference type="NCBI Taxonomy" id="100452"/>
    <lineage>
        <taxon>Eukaryota</taxon>
        <taxon>Metazoa</taxon>
        <taxon>Spiralia</taxon>
        <taxon>Lophotrochozoa</taxon>
        <taxon>Mollusca</taxon>
        <taxon>Gastropoda</taxon>
        <taxon>Heterobranchia</taxon>
        <taxon>Euthyneura</taxon>
        <taxon>Panpulmonata</taxon>
        <taxon>Eupulmonata</taxon>
        <taxon>Stylommatophora</taxon>
        <taxon>Helicina</taxon>
        <taxon>Helicoidea</taxon>
        <taxon>Geomitridae</taxon>
        <taxon>Candidula</taxon>
    </lineage>
</organism>
<name>A0A8S4AB43_9EUPU</name>
<keyword evidence="3" id="KW-1185">Reference proteome</keyword>
<comment type="caution">
    <text evidence="2">The sequence shown here is derived from an EMBL/GenBank/DDBJ whole genome shotgun (WGS) entry which is preliminary data.</text>
</comment>
<reference evidence="2" key="1">
    <citation type="submission" date="2021-04" db="EMBL/GenBank/DDBJ databases">
        <authorList>
            <consortium name="Molecular Ecology Group"/>
        </authorList>
    </citation>
    <scope>NUCLEOTIDE SEQUENCE</scope>
</reference>
<dbReference type="Proteomes" id="UP000678393">
    <property type="component" value="Unassembled WGS sequence"/>
</dbReference>
<feature type="non-terminal residue" evidence="2">
    <location>
        <position position="1"/>
    </location>
</feature>
<gene>
    <name evidence="2" type="ORF">CUNI_LOCUS21754</name>
</gene>
<dbReference type="Pfam" id="PF07004">
    <property type="entry name" value="SHIPPO-rpt"/>
    <property type="match status" value="1"/>
</dbReference>
<sequence length="63" mass="6996">IQRDGLEGTPSYSLYSRQKDIRSLNTPGPGAHCVDNAVTATRPHYPAYSFGNRHQRGRADKIP</sequence>
<proteinExistence type="predicted"/>
<evidence type="ECO:0000313" key="2">
    <source>
        <dbReference type="EMBL" id="CAG5136196.1"/>
    </source>
</evidence>
<accession>A0A8S4AB43</accession>
<feature type="non-terminal residue" evidence="2">
    <location>
        <position position="63"/>
    </location>
</feature>
<feature type="region of interest" description="Disordered" evidence="1">
    <location>
        <begin position="44"/>
        <end position="63"/>
    </location>
</feature>
<dbReference type="InterPro" id="IPR010736">
    <property type="entry name" value="SHIPPO-rpt"/>
</dbReference>